<evidence type="ECO:0000256" key="2">
    <source>
        <dbReference type="ARBA" id="ARBA00023002"/>
    </source>
</evidence>
<proteinExistence type="inferred from homology"/>
<dbReference type="SUPFAM" id="SSF53720">
    <property type="entry name" value="ALDH-like"/>
    <property type="match status" value="1"/>
</dbReference>
<feature type="active site" evidence="5 6">
    <location>
        <position position="222"/>
    </location>
</feature>
<comment type="caution">
    <text evidence="9">The sequence shown here is derived from an EMBL/GenBank/DDBJ whole genome shotgun (WGS) entry which is preliminary data.</text>
</comment>
<dbReference type="OrthoDB" id="6187633at2"/>
<accession>A0A4T0UM96</accession>
<dbReference type="Gene3D" id="3.40.605.10">
    <property type="entry name" value="Aldehyde Dehydrogenase, Chain A, domain 1"/>
    <property type="match status" value="1"/>
</dbReference>
<gene>
    <name evidence="9" type="ORF">E5K04_12865</name>
</gene>
<dbReference type="InterPro" id="IPR029510">
    <property type="entry name" value="Ald_DH_CS_GLU"/>
</dbReference>
<dbReference type="Pfam" id="PF00171">
    <property type="entry name" value="Aldedh"/>
    <property type="match status" value="1"/>
</dbReference>
<dbReference type="EMBL" id="STGJ01000015">
    <property type="protein sequence ID" value="TIC79810.1"/>
    <property type="molecule type" value="Genomic_DNA"/>
</dbReference>
<dbReference type="PANTHER" id="PTHR43570">
    <property type="entry name" value="ALDEHYDE DEHYDROGENASE"/>
    <property type="match status" value="1"/>
</dbReference>
<evidence type="ECO:0000256" key="3">
    <source>
        <dbReference type="ARBA" id="ARBA00023027"/>
    </source>
</evidence>
<feature type="domain" description="Aldehyde dehydrogenase" evidence="8">
    <location>
        <begin position="20"/>
        <end position="445"/>
    </location>
</feature>
<reference evidence="9 10" key="1">
    <citation type="submission" date="2019-04" db="EMBL/GenBank/DDBJ databases">
        <title>Crenobacter sp. nov.</title>
        <authorList>
            <person name="Shi S."/>
        </authorList>
    </citation>
    <scope>NUCLEOTIDE SEQUENCE [LARGE SCALE GENOMIC DNA]</scope>
    <source>
        <strain evidence="9 10">GY 70310</strain>
    </source>
</reference>
<name>A0A4T0UM96_9NEIS</name>
<dbReference type="InterPro" id="IPR016161">
    <property type="entry name" value="Ald_DH/histidinol_DH"/>
</dbReference>
<evidence type="ECO:0000256" key="4">
    <source>
        <dbReference type="PIRNR" id="PIRNR036492"/>
    </source>
</evidence>
<evidence type="ECO:0000256" key="6">
    <source>
        <dbReference type="PROSITE-ProRule" id="PRU10007"/>
    </source>
</evidence>
<dbReference type="InterPro" id="IPR012394">
    <property type="entry name" value="Aldehyde_DH_NAD(P)"/>
</dbReference>
<sequence>MNAHVGQLATPPLAQILQRQRTVFTAEGAVSAATRRDRLARLEAMLKKHADALARAQDEDFGGRHPGFSMMNDVLAPMMSARHCQKALVRWMKTERRAGLFPFSLFGQKTELRHEPKGVVGIIGTWNAPVFTLASPLAYVLAAGNRAILKPSEITPRTARAFAVGIAEFFSPDEIAVVEGGPEVADALTRLPLDHLVFTGSTAIGKKVMQNASENLVPVTLELGGKSPVIVGKSADIGRAAERLAVGKASNSGQICVTPDVVYVDEARADLLVAALKAAFQRQFPAIEGNADVTQVVNARHFERIKGYLDEARAAGTRIELAGDTPTDGSRRLPMALVVNPSPGLRIMQEEIFGPALVVLTYRDVKDVVADINARPRPLALYYFGNDQAEERYVLDHTLSGGVAVNDVLMHAALQDAPFGGVGASGMGRYHGREGFNEFSHLRTVYRAGWFDPRQKMGTLPPYPADLTDKIRKWVGQ</sequence>
<dbReference type="PROSITE" id="PS00687">
    <property type="entry name" value="ALDEHYDE_DEHYDR_GLU"/>
    <property type="match status" value="1"/>
</dbReference>
<dbReference type="Gene3D" id="3.40.309.10">
    <property type="entry name" value="Aldehyde Dehydrogenase, Chain A, domain 2"/>
    <property type="match status" value="1"/>
</dbReference>
<comment type="similarity">
    <text evidence="1 4 7">Belongs to the aldehyde dehydrogenase family.</text>
</comment>
<dbReference type="GO" id="GO:0004029">
    <property type="term" value="F:aldehyde dehydrogenase (NAD+) activity"/>
    <property type="evidence" value="ECO:0007669"/>
    <property type="project" value="TreeGrafter"/>
</dbReference>
<evidence type="ECO:0000313" key="10">
    <source>
        <dbReference type="Proteomes" id="UP000308891"/>
    </source>
</evidence>
<dbReference type="GO" id="GO:0006081">
    <property type="term" value="P:aldehyde metabolic process"/>
    <property type="evidence" value="ECO:0007669"/>
    <property type="project" value="InterPro"/>
</dbReference>
<feature type="active site" evidence="5">
    <location>
        <position position="256"/>
    </location>
</feature>
<keyword evidence="10" id="KW-1185">Reference proteome</keyword>
<dbReference type="InterPro" id="IPR016163">
    <property type="entry name" value="Ald_DH_C"/>
</dbReference>
<dbReference type="PANTHER" id="PTHR43570:SF20">
    <property type="entry name" value="ALDEHYDE DEHYDROGENASE ALDX-RELATED"/>
    <property type="match status" value="1"/>
</dbReference>
<dbReference type="CDD" id="cd07133">
    <property type="entry name" value="ALDH_CALDH_CalB"/>
    <property type="match status" value="1"/>
</dbReference>
<dbReference type="Proteomes" id="UP000308891">
    <property type="component" value="Unassembled WGS sequence"/>
</dbReference>
<evidence type="ECO:0000256" key="5">
    <source>
        <dbReference type="PIRSR" id="PIRSR036492-1"/>
    </source>
</evidence>
<evidence type="ECO:0000256" key="7">
    <source>
        <dbReference type="RuleBase" id="RU003345"/>
    </source>
</evidence>
<keyword evidence="2 4" id="KW-0560">Oxidoreductase</keyword>
<evidence type="ECO:0000256" key="1">
    <source>
        <dbReference type="ARBA" id="ARBA00009986"/>
    </source>
</evidence>
<dbReference type="AlphaFoldDB" id="A0A4T0UM96"/>
<evidence type="ECO:0000259" key="8">
    <source>
        <dbReference type="Pfam" id="PF00171"/>
    </source>
</evidence>
<dbReference type="InterPro" id="IPR015590">
    <property type="entry name" value="Aldehyde_DH_dom"/>
</dbReference>
<dbReference type="GO" id="GO:0005737">
    <property type="term" value="C:cytoplasm"/>
    <property type="evidence" value="ECO:0007669"/>
    <property type="project" value="TreeGrafter"/>
</dbReference>
<dbReference type="PIRSF" id="PIRSF036492">
    <property type="entry name" value="ALDH"/>
    <property type="match status" value="1"/>
</dbReference>
<evidence type="ECO:0000313" key="9">
    <source>
        <dbReference type="EMBL" id="TIC79810.1"/>
    </source>
</evidence>
<organism evidence="9 10">
    <name type="scientific">Crenobacter intestini</name>
    <dbReference type="NCBI Taxonomy" id="2563443"/>
    <lineage>
        <taxon>Bacteria</taxon>
        <taxon>Pseudomonadati</taxon>
        <taxon>Pseudomonadota</taxon>
        <taxon>Betaproteobacteria</taxon>
        <taxon>Neisseriales</taxon>
        <taxon>Neisseriaceae</taxon>
        <taxon>Crenobacter</taxon>
    </lineage>
</organism>
<protein>
    <recommendedName>
        <fullName evidence="4">Aldehyde dehydrogenase</fullName>
    </recommendedName>
</protein>
<dbReference type="InterPro" id="IPR016162">
    <property type="entry name" value="Ald_DH_N"/>
</dbReference>
<dbReference type="RefSeq" id="WP_136554743.1">
    <property type="nucleotide sequence ID" value="NZ_STGJ01000015.1"/>
</dbReference>
<keyword evidence="3" id="KW-0520">NAD</keyword>